<proteinExistence type="inferred from homology"/>
<organism evidence="9">
    <name type="scientific">Fagus sylvatica</name>
    <name type="common">Beechnut</name>
    <dbReference type="NCBI Taxonomy" id="28930"/>
    <lineage>
        <taxon>Eukaryota</taxon>
        <taxon>Viridiplantae</taxon>
        <taxon>Streptophyta</taxon>
        <taxon>Embryophyta</taxon>
        <taxon>Tracheophyta</taxon>
        <taxon>Spermatophyta</taxon>
        <taxon>Magnoliopsida</taxon>
        <taxon>eudicotyledons</taxon>
        <taxon>Gunneridae</taxon>
        <taxon>Pentapetalae</taxon>
        <taxon>rosids</taxon>
        <taxon>fabids</taxon>
        <taxon>Fagales</taxon>
        <taxon>Fagaceae</taxon>
        <taxon>Fagus</taxon>
    </lineage>
</organism>
<dbReference type="InterPro" id="IPR046955">
    <property type="entry name" value="PHR1-like"/>
</dbReference>
<dbReference type="GO" id="GO:0005634">
    <property type="term" value="C:nucleus"/>
    <property type="evidence" value="ECO:0007669"/>
    <property type="project" value="UniProtKB-SubCell"/>
</dbReference>
<dbReference type="NCBIfam" id="TIGR01557">
    <property type="entry name" value="myb_SHAQKYF"/>
    <property type="match status" value="1"/>
</dbReference>
<gene>
    <name evidence="9" type="ORF">FSB_LOCUS11950</name>
    <name evidence="10" type="ORF">FSB_LOCUS13466</name>
</gene>
<dbReference type="PROSITE" id="PS51294">
    <property type="entry name" value="HTH_MYB"/>
    <property type="match status" value="1"/>
</dbReference>
<reference evidence="9" key="1">
    <citation type="submission" date="2018-02" db="EMBL/GenBank/DDBJ databases">
        <authorList>
            <person name="Cohen D.B."/>
            <person name="Kent A.D."/>
        </authorList>
    </citation>
    <scope>NUCLEOTIDE SEQUENCE</scope>
</reference>
<comment type="subcellular location">
    <subcellularLocation>
        <location evidence="1">Nucleus</location>
    </subcellularLocation>
</comment>
<evidence type="ECO:0000256" key="5">
    <source>
        <dbReference type="ARBA" id="ARBA00023163"/>
    </source>
</evidence>
<comment type="similarity">
    <text evidence="2">Belongs to the MYB-CC family.</text>
</comment>
<evidence type="ECO:0000256" key="2">
    <source>
        <dbReference type="ARBA" id="ARBA00006783"/>
    </source>
</evidence>
<evidence type="ECO:0000256" key="3">
    <source>
        <dbReference type="ARBA" id="ARBA00023015"/>
    </source>
</evidence>
<dbReference type="InterPro" id="IPR025756">
    <property type="entry name" value="Myb_CC_LHEQLE"/>
</dbReference>
<evidence type="ECO:0000256" key="4">
    <source>
        <dbReference type="ARBA" id="ARBA00023054"/>
    </source>
</evidence>
<keyword evidence="4" id="KW-0175">Coiled coil</keyword>
<dbReference type="GO" id="GO:0003677">
    <property type="term" value="F:DNA binding"/>
    <property type="evidence" value="ECO:0007669"/>
    <property type="project" value="InterPro"/>
</dbReference>
<dbReference type="AlphaFoldDB" id="A0A2N9FA75"/>
<dbReference type="Gene3D" id="1.10.10.60">
    <property type="entry name" value="Homeodomain-like"/>
    <property type="match status" value="1"/>
</dbReference>
<accession>A0A2N9FA75</accession>
<dbReference type="Pfam" id="PF14379">
    <property type="entry name" value="Myb_CC_LHEQLE"/>
    <property type="match status" value="1"/>
</dbReference>
<dbReference type="Pfam" id="PF00249">
    <property type="entry name" value="Myb_DNA-binding"/>
    <property type="match status" value="1"/>
</dbReference>
<evidence type="ECO:0000313" key="10">
    <source>
        <dbReference type="EMBL" id="SPC85584.1"/>
    </source>
</evidence>
<sequence length="282" mass="31703">MMERNYSGGGGRAGSYPYDNAVVMTRDPKPRLRWTADLHERFVDAVTKLGGPDKATPKSVLRLMGLKGLTLYHLKSHLQKYRLGQQVRRPNSAERNQESNGGTYVHLSNSPGTSTNSSRGDDEQGEIPIAEAVKCQLEVQKRLQEQLEVQKKLQMRIEAQGKYLQDILERAQKSLSLDINGPGSLEAARVQLTDFNLALTNLMENMNEGDRKENMQEMNDFFKKANGSALQIYQEGGREENKDVKLKIEGGLIQFDLNTKGNYDFFAANGADLETKILSYRT</sequence>
<protein>
    <recommendedName>
        <fullName evidence="8">HTH myb-type domain-containing protein</fullName>
    </recommendedName>
</protein>
<evidence type="ECO:0000256" key="7">
    <source>
        <dbReference type="SAM" id="MobiDB-lite"/>
    </source>
</evidence>
<dbReference type="EMBL" id="OIVN01000686">
    <property type="protein sequence ID" value="SPC84068.1"/>
    <property type="molecule type" value="Genomic_DNA"/>
</dbReference>
<keyword evidence="5" id="KW-0804">Transcription</keyword>
<dbReference type="InterPro" id="IPR017930">
    <property type="entry name" value="Myb_dom"/>
</dbReference>
<dbReference type="PANTHER" id="PTHR31499:SF23">
    <property type="entry name" value="MYB FAMILY TRANSCRIPTION FACTOR PHL11"/>
    <property type="match status" value="1"/>
</dbReference>
<dbReference type="SUPFAM" id="SSF46689">
    <property type="entry name" value="Homeodomain-like"/>
    <property type="match status" value="1"/>
</dbReference>
<feature type="domain" description="HTH myb-type" evidence="8">
    <location>
        <begin position="26"/>
        <end position="86"/>
    </location>
</feature>
<evidence type="ECO:0000313" key="9">
    <source>
        <dbReference type="EMBL" id="SPC84068.1"/>
    </source>
</evidence>
<keyword evidence="3" id="KW-0805">Transcription regulation</keyword>
<feature type="region of interest" description="Disordered" evidence="7">
    <location>
        <begin position="83"/>
        <end position="123"/>
    </location>
</feature>
<dbReference type="PANTHER" id="PTHR31499">
    <property type="entry name" value="MYB FAMILY TRANSCRIPTION FACTOR PHL11"/>
    <property type="match status" value="1"/>
</dbReference>
<evidence type="ECO:0000256" key="1">
    <source>
        <dbReference type="ARBA" id="ARBA00004123"/>
    </source>
</evidence>
<dbReference type="FunFam" id="1.10.10.60:FF:000002">
    <property type="entry name" value="Myb family transcription factor"/>
    <property type="match status" value="1"/>
</dbReference>
<feature type="compositionally biased region" description="Polar residues" evidence="7">
    <location>
        <begin position="98"/>
        <end position="118"/>
    </location>
</feature>
<dbReference type="InterPro" id="IPR006447">
    <property type="entry name" value="Myb_dom_plants"/>
</dbReference>
<dbReference type="InterPro" id="IPR009057">
    <property type="entry name" value="Homeodomain-like_sf"/>
</dbReference>
<dbReference type="InterPro" id="IPR001005">
    <property type="entry name" value="SANT/Myb"/>
</dbReference>
<dbReference type="GO" id="GO:0003700">
    <property type="term" value="F:DNA-binding transcription factor activity"/>
    <property type="evidence" value="ECO:0007669"/>
    <property type="project" value="InterPro"/>
</dbReference>
<name>A0A2N9FA75_FAGSY</name>
<evidence type="ECO:0000259" key="8">
    <source>
        <dbReference type="PROSITE" id="PS51294"/>
    </source>
</evidence>
<keyword evidence="6" id="KW-0539">Nucleus</keyword>
<evidence type="ECO:0000256" key="6">
    <source>
        <dbReference type="ARBA" id="ARBA00023242"/>
    </source>
</evidence>
<dbReference type="EMBL" id="OIVN01000788">
    <property type="protein sequence ID" value="SPC85584.1"/>
    <property type="molecule type" value="Genomic_DNA"/>
</dbReference>